<accession>A0A1M5M338</accession>
<keyword evidence="1" id="KW-1133">Transmembrane helix</keyword>
<dbReference type="EMBL" id="LT670818">
    <property type="protein sequence ID" value="SHG71671.1"/>
    <property type="molecule type" value="Genomic_DNA"/>
</dbReference>
<protein>
    <submittedName>
        <fullName evidence="2">Uncharacterized protein</fullName>
    </submittedName>
</protein>
<dbReference type="Proteomes" id="UP000190675">
    <property type="component" value="Chromosome I"/>
</dbReference>
<keyword evidence="1" id="KW-0812">Transmembrane</keyword>
<dbReference type="InterPro" id="IPR035399">
    <property type="entry name" value="DUF5413"/>
</dbReference>
<dbReference type="OrthoDB" id="8253092at2"/>
<dbReference type="RefSeq" id="WP_079567282.1">
    <property type="nucleotide sequence ID" value="NZ_LT670818.1"/>
</dbReference>
<evidence type="ECO:0000313" key="2">
    <source>
        <dbReference type="EMBL" id="SHG71671.1"/>
    </source>
</evidence>
<proteinExistence type="predicted"/>
<feature type="transmembrane region" description="Helical" evidence="1">
    <location>
        <begin position="51"/>
        <end position="71"/>
    </location>
</feature>
<feature type="transmembrane region" description="Helical" evidence="1">
    <location>
        <begin position="7"/>
        <end position="31"/>
    </location>
</feature>
<evidence type="ECO:0000313" key="3">
    <source>
        <dbReference type="Proteomes" id="UP000190675"/>
    </source>
</evidence>
<dbReference type="AlphaFoldDB" id="A0A1M5M338"/>
<feature type="transmembrane region" description="Helical" evidence="1">
    <location>
        <begin position="109"/>
        <end position="127"/>
    </location>
</feature>
<name>A0A1M5M338_9BRAD</name>
<feature type="transmembrane region" description="Helical" evidence="1">
    <location>
        <begin position="78"/>
        <end position="97"/>
    </location>
</feature>
<organism evidence="2 3">
    <name type="scientific">Bradyrhizobium erythrophlei</name>
    <dbReference type="NCBI Taxonomy" id="1437360"/>
    <lineage>
        <taxon>Bacteria</taxon>
        <taxon>Pseudomonadati</taxon>
        <taxon>Pseudomonadota</taxon>
        <taxon>Alphaproteobacteria</taxon>
        <taxon>Hyphomicrobiales</taxon>
        <taxon>Nitrobacteraceae</taxon>
        <taxon>Bradyrhizobium</taxon>
    </lineage>
</organism>
<reference evidence="2 3" key="1">
    <citation type="submission" date="2016-11" db="EMBL/GenBank/DDBJ databases">
        <authorList>
            <person name="Jaros S."/>
            <person name="Januszkiewicz K."/>
            <person name="Wedrychowicz H."/>
        </authorList>
    </citation>
    <scope>NUCLEOTIDE SEQUENCE [LARGE SCALE GENOMIC DNA]</scope>
    <source>
        <strain evidence="2 3">GAS242</strain>
    </source>
</reference>
<evidence type="ECO:0000256" key="1">
    <source>
        <dbReference type="SAM" id="Phobius"/>
    </source>
</evidence>
<keyword evidence="1" id="KW-0472">Membrane</keyword>
<dbReference type="Pfam" id="PF17434">
    <property type="entry name" value="DUF5413"/>
    <property type="match status" value="1"/>
</dbReference>
<gene>
    <name evidence="2" type="ORF">SAMN05444169_3799</name>
</gene>
<sequence>MKRYLIFAALSPLLGGFILLFVTTYMSGYWTHTDWSEVAKLFVVFAKTLQYSYLFGLLPTLMMAAVDDILWHVRRVSPVLRMLIVGVLSFFAAELLYGSRGPDSGLVQFLLYGLVGFIPAVICSWLAHEAIDELATVVHEQPAAESK</sequence>